<keyword evidence="10" id="KW-1185">Reference proteome</keyword>
<dbReference type="InterPro" id="IPR009100">
    <property type="entry name" value="AcylCoA_DH/oxidase_NM_dom_sf"/>
</dbReference>
<dbReference type="Gene3D" id="2.40.110.10">
    <property type="entry name" value="Butyryl-CoA Dehydrogenase, subunit A, domain 2"/>
    <property type="match status" value="1"/>
</dbReference>
<dbReference type="InterPro" id="IPR036250">
    <property type="entry name" value="AcylCo_DH-like_C"/>
</dbReference>
<evidence type="ECO:0000259" key="8">
    <source>
        <dbReference type="Pfam" id="PF11794"/>
    </source>
</evidence>
<dbReference type="GO" id="GO:0004497">
    <property type="term" value="F:monooxygenase activity"/>
    <property type="evidence" value="ECO:0007669"/>
    <property type="project" value="UniProtKB-KW"/>
</dbReference>
<evidence type="ECO:0000256" key="2">
    <source>
        <dbReference type="ARBA" id="ARBA00022827"/>
    </source>
</evidence>
<dbReference type="SUPFAM" id="SSF47203">
    <property type="entry name" value="Acyl-CoA dehydrogenase C-terminal domain-like"/>
    <property type="match status" value="1"/>
</dbReference>
<evidence type="ECO:0000256" key="5">
    <source>
        <dbReference type="PIRSR" id="PIRSR000331-2"/>
    </source>
</evidence>
<name>A0A1I5FH25_PSUAM</name>
<dbReference type="PIRSF" id="PIRSF000331">
    <property type="entry name" value="HpaA_HpaB"/>
    <property type="match status" value="1"/>
</dbReference>
<dbReference type="Gene3D" id="1.20.140.10">
    <property type="entry name" value="Butyryl-CoA Dehydrogenase, subunit A, domain 3"/>
    <property type="match status" value="1"/>
</dbReference>
<comment type="similarity">
    <text evidence="4">Belongs to the FADH(2)-utilizing monooxygenase family.</text>
</comment>
<feature type="region of interest" description="Disordered" evidence="6">
    <location>
        <begin position="1"/>
        <end position="25"/>
    </location>
</feature>
<dbReference type="InterPro" id="IPR024677">
    <property type="entry name" value="HpaB/PvcC"/>
</dbReference>
<dbReference type="PANTHER" id="PTHR36117:SF3">
    <property type="entry name" value="4-HYDROXYPHENYLACETATE 3-MONOOXYGENASE-RELATED"/>
    <property type="match status" value="1"/>
</dbReference>
<proteinExistence type="inferred from homology"/>
<dbReference type="RefSeq" id="WP_093351853.1">
    <property type="nucleotide sequence ID" value="NZ_FOUY01000038.1"/>
</dbReference>
<feature type="binding site" evidence="5">
    <location>
        <position position="204"/>
    </location>
    <ligand>
        <name>FAD</name>
        <dbReference type="ChEBI" id="CHEBI:57692"/>
    </ligand>
</feature>
<reference evidence="9 10" key="1">
    <citation type="submission" date="2016-10" db="EMBL/GenBank/DDBJ databases">
        <authorList>
            <person name="de Groot N.N."/>
        </authorList>
    </citation>
    <scope>NUCLEOTIDE SEQUENCE [LARGE SCALE GENOMIC DNA]</scope>
    <source>
        <strain evidence="9 10">CGMCC 4.1877</strain>
    </source>
</reference>
<dbReference type="PIRSF" id="PIRSF500125">
    <property type="entry name" value="4_HPA_large"/>
    <property type="match status" value="1"/>
</dbReference>
<dbReference type="FunFam" id="1.20.140.10:FF:000044">
    <property type="entry name" value="4-hydroxyphenylacetate 3-monooxygenase oxygenase component"/>
    <property type="match status" value="1"/>
</dbReference>
<keyword evidence="3" id="KW-0560">Oxidoreductase</keyword>
<dbReference type="Gene3D" id="1.10.3140.10">
    <property type="entry name" value="4-hydroxybutyryl-coa dehydratase, domain 1"/>
    <property type="match status" value="1"/>
</dbReference>
<evidence type="ECO:0000256" key="1">
    <source>
        <dbReference type="ARBA" id="ARBA00022630"/>
    </source>
</evidence>
<dbReference type="PANTHER" id="PTHR36117">
    <property type="entry name" value="4-HYDROXYPHENYLACETATE 3-MONOOXYGENASE-RELATED"/>
    <property type="match status" value="1"/>
</dbReference>
<evidence type="ECO:0000256" key="4">
    <source>
        <dbReference type="ARBA" id="ARBA00061227"/>
    </source>
</evidence>
<sequence>MTTTELRGDSNAKGAGSGTRPMTGSEYLESLRDGREVYFRGERVDDVTTHPAFRNSARSVARLYDALHDPNGPSELTAPTDTGNGGFTHPFFKTATSADDLVAGRDAIVAWQRMVYGWMGRTPDYKASFLGTLGANSDFYGPFKENALRWYRETQERILYLNHAIVHPPIDRDKPADQTADVCVHVEEETDAGLIVSGAKVVATGSALTNANFIAHYGLPLKKKEFGVIFTAPMDSPGMKLFCRTSYEWNAAVTGSPFDYPLSSRLDENDAIMVLDRVLVPWENVFMYDADAANNFVMASGFLPRFTFHGCARLAVKLDFIAGCVMKAVETTGTSSFRGVQKQVGEILNWRDMFWGLSDAMAKSPQEWVNGSVQPNLNYGLAYRTFMGVGYPRIKEIIQQTLGSSLIYLNSHQSDWNNPDVRPYLDQYVRGSNGIEAIDRVKLLKLLWDAVGTEFGGRHELYELNYGGDHEAVRFQTLFAYQASGQDLELKGFAEQCMAEYDVDGWSRPDLINNDDLEVVRRATGAR</sequence>
<dbReference type="FunFam" id="2.40.110.10:FF:000026">
    <property type="entry name" value="4-hydroxyphenylacetate 3-monooxygenase oxygenase component"/>
    <property type="match status" value="1"/>
</dbReference>
<dbReference type="Pfam" id="PF03241">
    <property type="entry name" value="HpaB"/>
    <property type="match status" value="1"/>
</dbReference>
<dbReference type="SUPFAM" id="SSF56645">
    <property type="entry name" value="Acyl-CoA dehydrogenase NM domain-like"/>
    <property type="match status" value="1"/>
</dbReference>
<feature type="domain" description="HpaB/PvcC/4-BUDH C-terminal" evidence="7">
    <location>
        <begin position="293"/>
        <end position="494"/>
    </location>
</feature>
<dbReference type="GO" id="GO:0016627">
    <property type="term" value="F:oxidoreductase activity, acting on the CH-CH group of donors"/>
    <property type="evidence" value="ECO:0007669"/>
    <property type="project" value="InterPro"/>
</dbReference>
<evidence type="ECO:0000259" key="7">
    <source>
        <dbReference type="Pfam" id="PF03241"/>
    </source>
</evidence>
<dbReference type="FunFam" id="1.10.3140.10:FF:000001">
    <property type="entry name" value="4-hydroxyphenylacetate 3-monooxygenase oxygenase component"/>
    <property type="match status" value="1"/>
</dbReference>
<dbReference type="Proteomes" id="UP000199614">
    <property type="component" value="Unassembled WGS sequence"/>
</dbReference>
<dbReference type="InterPro" id="IPR046373">
    <property type="entry name" value="Acyl-CoA_Oxase/DH_mid-dom_sf"/>
</dbReference>
<keyword evidence="9" id="KW-0503">Monooxygenase</keyword>
<dbReference type="STRING" id="260086.SAMN05216207_10386"/>
<evidence type="ECO:0000256" key="6">
    <source>
        <dbReference type="SAM" id="MobiDB-lite"/>
    </source>
</evidence>
<dbReference type="InterPro" id="IPR004925">
    <property type="entry name" value="HpaB/PvcC/4-BUDH"/>
</dbReference>
<dbReference type="OrthoDB" id="9785230at2"/>
<organism evidence="9 10">
    <name type="scientific">Pseudonocardia ammonioxydans</name>
    <dbReference type="NCBI Taxonomy" id="260086"/>
    <lineage>
        <taxon>Bacteria</taxon>
        <taxon>Bacillati</taxon>
        <taxon>Actinomycetota</taxon>
        <taxon>Actinomycetes</taxon>
        <taxon>Pseudonocardiales</taxon>
        <taxon>Pseudonocardiaceae</taxon>
        <taxon>Pseudonocardia</taxon>
    </lineage>
</organism>
<feature type="compositionally biased region" description="Basic and acidic residues" evidence="6">
    <location>
        <begin position="1"/>
        <end position="10"/>
    </location>
</feature>
<dbReference type="InterPro" id="IPR024719">
    <property type="entry name" value="HpaB/PvcC/4-BUDH_C"/>
</dbReference>
<evidence type="ECO:0000313" key="9">
    <source>
        <dbReference type="EMBL" id="SFO22939.1"/>
    </source>
</evidence>
<gene>
    <name evidence="9" type="ORF">SAMN05216207_10386</name>
</gene>
<dbReference type="EMBL" id="FOUY01000038">
    <property type="protein sequence ID" value="SFO22939.1"/>
    <property type="molecule type" value="Genomic_DNA"/>
</dbReference>
<dbReference type="Pfam" id="PF11794">
    <property type="entry name" value="HpaB_N"/>
    <property type="match status" value="1"/>
</dbReference>
<keyword evidence="1" id="KW-0285">Flavoprotein</keyword>
<dbReference type="AlphaFoldDB" id="A0A1I5FH25"/>
<protein>
    <submittedName>
        <fullName evidence="9">4-hydroxyphenylacetate 3-monooxygenase oxygenase component</fullName>
    </submittedName>
</protein>
<dbReference type="InterPro" id="IPR024674">
    <property type="entry name" value="HpaB/PvcC/4-BUDH_N"/>
</dbReference>
<keyword evidence="2 5" id="KW-0274">FAD</keyword>
<feature type="binding site" evidence="5">
    <location>
        <begin position="163"/>
        <end position="165"/>
    </location>
    <ligand>
        <name>FAD</name>
        <dbReference type="ChEBI" id="CHEBI:57692"/>
    </ligand>
</feature>
<accession>A0A1I5FH25</accession>
<dbReference type="GO" id="GO:0016705">
    <property type="term" value="F:oxidoreductase activity, acting on paired donors, with incorporation or reduction of molecular oxygen"/>
    <property type="evidence" value="ECO:0007669"/>
    <property type="project" value="UniProtKB-ARBA"/>
</dbReference>
<evidence type="ECO:0000256" key="3">
    <source>
        <dbReference type="ARBA" id="ARBA00023002"/>
    </source>
</evidence>
<evidence type="ECO:0000313" key="10">
    <source>
        <dbReference type="Proteomes" id="UP000199614"/>
    </source>
</evidence>
<feature type="domain" description="HpaB/PvcC/4-BUDH N-terminal" evidence="8">
    <location>
        <begin position="23"/>
        <end position="287"/>
    </location>
</feature>